<evidence type="ECO:0000313" key="3">
    <source>
        <dbReference type="EMBL" id="MCW1912127.1"/>
    </source>
</evidence>
<feature type="transmembrane region" description="Helical" evidence="1">
    <location>
        <begin position="48"/>
        <end position="72"/>
    </location>
</feature>
<keyword evidence="2" id="KW-0732">Signal</keyword>
<dbReference type="Pfam" id="PF14019">
    <property type="entry name" value="DUF4235"/>
    <property type="match status" value="1"/>
</dbReference>
<proteinExistence type="predicted"/>
<organism evidence="3 4">
    <name type="scientific">Luteolibacter rhizosphaerae</name>
    <dbReference type="NCBI Taxonomy" id="2989719"/>
    <lineage>
        <taxon>Bacteria</taxon>
        <taxon>Pseudomonadati</taxon>
        <taxon>Verrucomicrobiota</taxon>
        <taxon>Verrucomicrobiia</taxon>
        <taxon>Verrucomicrobiales</taxon>
        <taxon>Verrucomicrobiaceae</taxon>
        <taxon>Luteolibacter</taxon>
    </lineage>
</organism>
<keyword evidence="4" id="KW-1185">Reference proteome</keyword>
<gene>
    <name evidence="3" type="ORF">OJ996_00995</name>
</gene>
<protein>
    <submittedName>
        <fullName evidence="3">DUF4235 domain-containing protein</fullName>
    </submittedName>
</protein>
<accession>A0ABT3FX04</accession>
<evidence type="ECO:0000256" key="1">
    <source>
        <dbReference type="SAM" id="Phobius"/>
    </source>
</evidence>
<evidence type="ECO:0000313" key="4">
    <source>
        <dbReference type="Proteomes" id="UP001165653"/>
    </source>
</evidence>
<keyword evidence="1" id="KW-0472">Membrane</keyword>
<keyword evidence="1" id="KW-0812">Transmembrane</keyword>
<feature type="chain" id="PRO_5046078672" evidence="2">
    <location>
        <begin position="25"/>
        <end position="88"/>
    </location>
</feature>
<name>A0ABT3FX04_9BACT</name>
<reference evidence="3" key="1">
    <citation type="submission" date="2022-10" db="EMBL/GenBank/DDBJ databases">
        <title>Luteolibacter sp. GHJ8, whole genome shotgun sequencing project.</title>
        <authorList>
            <person name="Zhao G."/>
            <person name="Shen L."/>
        </authorList>
    </citation>
    <scope>NUCLEOTIDE SEQUENCE</scope>
    <source>
        <strain evidence="3">GHJ8</strain>
    </source>
</reference>
<dbReference type="Proteomes" id="UP001165653">
    <property type="component" value="Unassembled WGS sequence"/>
</dbReference>
<dbReference type="EMBL" id="JAPDDR010000001">
    <property type="protein sequence ID" value="MCW1912127.1"/>
    <property type="molecule type" value="Genomic_DNA"/>
</dbReference>
<evidence type="ECO:0000256" key="2">
    <source>
        <dbReference type="SAM" id="SignalP"/>
    </source>
</evidence>
<dbReference type="InterPro" id="IPR025329">
    <property type="entry name" value="DUF4235"/>
</dbReference>
<sequence>MMIRRQNSKFLVAAALGLALPALADRVVRMAAGKGFAAFTGEPPPRNPATIGVSWGQAFVWTAVAGALGGVARMAARKALSRKLPTEH</sequence>
<keyword evidence="1" id="KW-1133">Transmembrane helix</keyword>
<feature type="signal peptide" evidence="2">
    <location>
        <begin position="1"/>
        <end position="24"/>
    </location>
</feature>
<comment type="caution">
    <text evidence="3">The sequence shown here is derived from an EMBL/GenBank/DDBJ whole genome shotgun (WGS) entry which is preliminary data.</text>
</comment>